<proteinExistence type="predicted"/>
<dbReference type="eggNOG" id="ENOG502SYBI">
    <property type="taxonomic scope" value="Eukaryota"/>
</dbReference>
<dbReference type="PANTHER" id="PTHR46599">
    <property type="entry name" value="PIGGYBAC TRANSPOSABLE ELEMENT-DERIVED PROTEIN 4"/>
    <property type="match status" value="1"/>
</dbReference>
<feature type="compositionally biased region" description="Low complexity" evidence="1">
    <location>
        <begin position="263"/>
        <end position="292"/>
    </location>
</feature>
<name>A0A1X7UJ11_AMPQE</name>
<feature type="domain" description="PiggyBac transposable element-derived protein" evidence="2">
    <location>
        <begin position="86"/>
        <end position="167"/>
    </location>
</feature>
<dbReference type="Pfam" id="PF13843">
    <property type="entry name" value="DDE_Tnp_1_7"/>
    <property type="match status" value="1"/>
</dbReference>
<dbReference type="EnsemblMetazoa" id="Aqu2.1.27742_001">
    <property type="protein sequence ID" value="Aqu2.1.27742_001"/>
    <property type="gene ID" value="Aqu2.1.27742"/>
</dbReference>
<protein>
    <recommendedName>
        <fullName evidence="2">PiggyBac transposable element-derived protein domain-containing protein</fullName>
    </recommendedName>
</protein>
<evidence type="ECO:0000313" key="3">
    <source>
        <dbReference type="EnsemblMetazoa" id="Aqu2.1.27742_001"/>
    </source>
</evidence>
<feature type="compositionally biased region" description="Pro residues" evidence="1">
    <location>
        <begin position="215"/>
        <end position="262"/>
    </location>
</feature>
<evidence type="ECO:0000256" key="1">
    <source>
        <dbReference type="SAM" id="MobiDB-lite"/>
    </source>
</evidence>
<accession>A0A1X7UJ11</accession>
<evidence type="ECO:0000259" key="2">
    <source>
        <dbReference type="Pfam" id="PF13843"/>
    </source>
</evidence>
<sequence length="329" mass="36791">MANAFTAEKALLLLTADDDDNDDTDLGSVDELEFINYDEANDDEHDQDDLQKTIDYQWTDEIGSVYVNDFDQPTGVRVSVPDTVRGVFELIFENQPVDYIVRQTNWYAKSVMETFKVMIMMGLVELPSIHDYWKRESFSICKGMSEKMTKDMYLKIHHYLHFVDKDTYHSTSINTAKSYYQERVYATGMVRADRRGFPPDLKKFLMDYDEHHGVPPHPPPPPPVVLGPPPLPPAGGPPPPPPDDAGIPPQPPPIPPPPPVAGGPPLLAGGLPPEAGGPPSVDGGPLPLNPAAPALHAARRPLDVTALQRQRQFIIWQLRQIHREILRLF</sequence>
<dbReference type="PANTHER" id="PTHR46599:SF3">
    <property type="entry name" value="PIGGYBAC TRANSPOSABLE ELEMENT-DERIVED PROTEIN 4"/>
    <property type="match status" value="1"/>
</dbReference>
<organism evidence="3">
    <name type="scientific">Amphimedon queenslandica</name>
    <name type="common">Sponge</name>
    <dbReference type="NCBI Taxonomy" id="400682"/>
    <lineage>
        <taxon>Eukaryota</taxon>
        <taxon>Metazoa</taxon>
        <taxon>Porifera</taxon>
        <taxon>Demospongiae</taxon>
        <taxon>Heteroscleromorpha</taxon>
        <taxon>Haplosclerida</taxon>
        <taxon>Niphatidae</taxon>
        <taxon>Amphimedon</taxon>
    </lineage>
</organism>
<dbReference type="InParanoid" id="A0A1X7UJ11"/>
<reference evidence="3" key="1">
    <citation type="submission" date="2017-05" db="UniProtKB">
        <authorList>
            <consortium name="EnsemblMetazoa"/>
        </authorList>
    </citation>
    <scope>IDENTIFICATION</scope>
</reference>
<dbReference type="AlphaFoldDB" id="A0A1X7UJ11"/>
<dbReference type="STRING" id="400682.A0A1X7UJ11"/>
<feature type="region of interest" description="Disordered" evidence="1">
    <location>
        <begin position="208"/>
        <end position="292"/>
    </location>
</feature>
<dbReference type="InterPro" id="IPR029526">
    <property type="entry name" value="PGBD"/>
</dbReference>